<proteinExistence type="predicted"/>
<dbReference type="Pfam" id="PF13456">
    <property type="entry name" value="RVT_3"/>
    <property type="match status" value="1"/>
</dbReference>
<evidence type="ECO:0000313" key="2">
    <source>
        <dbReference type="EMBL" id="KAH0741075.1"/>
    </source>
</evidence>
<dbReference type="PANTHER" id="PTHR47723:SF19">
    <property type="entry name" value="POLYNUCLEOTIDYL TRANSFERASE, RIBONUCLEASE H-LIKE SUPERFAMILY PROTEIN"/>
    <property type="match status" value="1"/>
</dbReference>
<name>A0ABQ7U2T4_SOLTU</name>
<keyword evidence="3" id="KW-1185">Reference proteome</keyword>
<organism evidence="2 3">
    <name type="scientific">Solanum tuberosum</name>
    <name type="common">Potato</name>
    <dbReference type="NCBI Taxonomy" id="4113"/>
    <lineage>
        <taxon>Eukaryota</taxon>
        <taxon>Viridiplantae</taxon>
        <taxon>Streptophyta</taxon>
        <taxon>Embryophyta</taxon>
        <taxon>Tracheophyta</taxon>
        <taxon>Spermatophyta</taxon>
        <taxon>Magnoliopsida</taxon>
        <taxon>eudicotyledons</taxon>
        <taxon>Gunneridae</taxon>
        <taxon>Pentapetalae</taxon>
        <taxon>asterids</taxon>
        <taxon>lamiids</taxon>
        <taxon>Solanales</taxon>
        <taxon>Solanaceae</taxon>
        <taxon>Solanoideae</taxon>
        <taxon>Solaneae</taxon>
        <taxon>Solanum</taxon>
    </lineage>
</organism>
<dbReference type="InterPro" id="IPR044730">
    <property type="entry name" value="RNase_H-like_dom_plant"/>
</dbReference>
<feature type="domain" description="RNase H type-1" evidence="1">
    <location>
        <begin position="58"/>
        <end position="174"/>
    </location>
</feature>
<dbReference type="PANTHER" id="PTHR47723">
    <property type="entry name" value="OS05G0353850 PROTEIN"/>
    <property type="match status" value="1"/>
</dbReference>
<dbReference type="InterPro" id="IPR012337">
    <property type="entry name" value="RNaseH-like_sf"/>
</dbReference>
<dbReference type="InterPro" id="IPR002156">
    <property type="entry name" value="RNaseH_domain"/>
</dbReference>
<protein>
    <recommendedName>
        <fullName evidence="1">RNase H type-1 domain-containing protein</fullName>
    </recommendedName>
</protein>
<dbReference type="EMBL" id="JAIVGD010000026">
    <property type="protein sequence ID" value="KAH0741075.1"/>
    <property type="molecule type" value="Genomic_DNA"/>
</dbReference>
<dbReference type="InterPro" id="IPR036397">
    <property type="entry name" value="RNaseH_sf"/>
</dbReference>
<evidence type="ECO:0000259" key="1">
    <source>
        <dbReference type="Pfam" id="PF13456"/>
    </source>
</evidence>
<dbReference type="Proteomes" id="UP000826656">
    <property type="component" value="Unassembled WGS sequence"/>
</dbReference>
<dbReference type="CDD" id="cd06222">
    <property type="entry name" value="RNase_H_like"/>
    <property type="match status" value="1"/>
</dbReference>
<dbReference type="SUPFAM" id="SSF53098">
    <property type="entry name" value="Ribonuclease H-like"/>
    <property type="match status" value="1"/>
</dbReference>
<evidence type="ECO:0000313" key="3">
    <source>
        <dbReference type="Proteomes" id="UP000826656"/>
    </source>
</evidence>
<accession>A0ABQ7U2T4</accession>
<gene>
    <name evidence="2" type="ORF">KY290_034118</name>
</gene>
<dbReference type="InterPro" id="IPR053151">
    <property type="entry name" value="RNase_H-like"/>
</dbReference>
<comment type="caution">
    <text evidence="2">The sequence shown here is derived from an EMBL/GenBank/DDBJ whole genome shotgun (WGS) entry which is preliminary data.</text>
</comment>
<sequence>MILQGSWTIKEVVRKFYPLFRDINHWPTICSTVERLRPTTKRIQVKWERPPVGRLKVNTDESYLVDSDNTGIGGIMRDHHGELIMAFAVSVQCNNNNSAEALAVKWCYHQGYTDFILELDSMVIVDMVTNHDSNNRKLKHIIDKILKIKNATNFEVKHCYRECNQVADSFAKLASTTDQNQVVYSYFDLHRTSKGPFQLDKWQMPCIRSKFDKANFYVR</sequence>
<dbReference type="Gene3D" id="3.30.420.10">
    <property type="entry name" value="Ribonuclease H-like superfamily/Ribonuclease H"/>
    <property type="match status" value="1"/>
</dbReference>
<reference evidence="2 3" key="1">
    <citation type="journal article" date="2021" name="bioRxiv">
        <title>Chromosome-scale and haplotype-resolved genome assembly of a tetraploid potato cultivar.</title>
        <authorList>
            <person name="Sun H."/>
            <person name="Jiao W.-B."/>
            <person name="Krause K."/>
            <person name="Campoy J.A."/>
            <person name="Goel M."/>
            <person name="Folz-Donahue K."/>
            <person name="Kukat C."/>
            <person name="Huettel B."/>
            <person name="Schneeberger K."/>
        </authorList>
    </citation>
    <scope>NUCLEOTIDE SEQUENCE [LARGE SCALE GENOMIC DNA]</scope>
    <source>
        <strain evidence="2">SolTubOtavaFocal</strain>
        <tissue evidence="2">Leaves</tissue>
    </source>
</reference>